<feature type="region of interest" description="Disordered" evidence="1">
    <location>
        <begin position="42"/>
        <end position="102"/>
    </location>
</feature>
<dbReference type="EMBL" id="NCKW01003327">
    <property type="protein sequence ID" value="POM76911.1"/>
    <property type="molecule type" value="Genomic_DNA"/>
</dbReference>
<proteinExistence type="predicted"/>
<keyword evidence="3" id="KW-1185">Reference proteome</keyword>
<feature type="non-terminal residue" evidence="2">
    <location>
        <position position="102"/>
    </location>
</feature>
<evidence type="ECO:0000313" key="2">
    <source>
        <dbReference type="EMBL" id="POM76911.1"/>
    </source>
</evidence>
<gene>
    <name evidence="2" type="ORF">PHPALM_5801</name>
</gene>
<keyword evidence="2" id="KW-0687">Ribonucleoprotein</keyword>
<organism evidence="2 3">
    <name type="scientific">Phytophthora palmivora</name>
    <dbReference type="NCBI Taxonomy" id="4796"/>
    <lineage>
        <taxon>Eukaryota</taxon>
        <taxon>Sar</taxon>
        <taxon>Stramenopiles</taxon>
        <taxon>Oomycota</taxon>
        <taxon>Peronosporomycetes</taxon>
        <taxon>Peronosporales</taxon>
        <taxon>Peronosporaceae</taxon>
        <taxon>Phytophthora</taxon>
    </lineage>
</organism>
<accession>A0A2P4YGH8</accession>
<feature type="compositionally biased region" description="Basic and acidic residues" evidence="1">
    <location>
        <begin position="88"/>
        <end position="102"/>
    </location>
</feature>
<dbReference type="Proteomes" id="UP000237271">
    <property type="component" value="Unassembled WGS sequence"/>
</dbReference>
<name>A0A2P4YGH8_9STRA</name>
<evidence type="ECO:0000256" key="1">
    <source>
        <dbReference type="SAM" id="MobiDB-lite"/>
    </source>
</evidence>
<dbReference type="OrthoDB" id="21550at2759"/>
<feature type="compositionally biased region" description="Acidic residues" evidence="1">
    <location>
        <begin position="48"/>
        <end position="62"/>
    </location>
</feature>
<evidence type="ECO:0000313" key="3">
    <source>
        <dbReference type="Proteomes" id="UP000237271"/>
    </source>
</evidence>
<comment type="caution">
    <text evidence="2">The sequence shown here is derived from an EMBL/GenBank/DDBJ whole genome shotgun (WGS) entry which is preliminary data.</text>
</comment>
<dbReference type="GO" id="GO:1990904">
    <property type="term" value="C:ribonucleoprotein complex"/>
    <property type="evidence" value="ECO:0007669"/>
    <property type="project" value="UniProtKB-KW"/>
</dbReference>
<protein>
    <submittedName>
        <fullName evidence="2">H/ACA ribonucleoprotein complex non-core subunit NAF1</fullName>
    </submittedName>
</protein>
<dbReference type="AlphaFoldDB" id="A0A2P4YGH8"/>
<sequence>MERNEPVSDLDVTVQYADVELHSVTAQFASSTTVSEVSKAPMVAVVTDDNDDSDSDSSDDEAPTEKKEEDKAKKEKENESSGDESDGEDRAKLRAEIEAAIE</sequence>
<feature type="compositionally biased region" description="Basic and acidic residues" evidence="1">
    <location>
        <begin position="63"/>
        <end position="79"/>
    </location>
</feature>
<reference evidence="2 3" key="1">
    <citation type="journal article" date="2017" name="Genome Biol. Evol.">
        <title>Phytophthora megakarya and P. palmivora, closely related causal agents of cacao black pod rot, underwent increases in genome sizes and gene numbers by different mechanisms.</title>
        <authorList>
            <person name="Ali S.S."/>
            <person name="Shao J."/>
            <person name="Lary D.J."/>
            <person name="Kronmiller B."/>
            <person name="Shen D."/>
            <person name="Strem M.D."/>
            <person name="Amoako-Attah I."/>
            <person name="Akrofi A.Y."/>
            <person name="Begoude B.A."/>
            <person name="Ten Hoopen G.M."/>
            <person name="Coulibaly K."/>
            <person name="Kebe B.I."/>
            <person name="Melnick R.L."/>
            <person name="Guiltinan M.J."/>
            <person name="Tyler B.M."/>
            <person name="Meinhardt L.W."/>
            <person name="Bailey B.A."/>
        </authorList>
    </citation>
    <scope>NUCLEOTIDE SEQUENCE [LARGE SCALE GENOMIC DNA]</scope>
    <source>
        <strain evidence="3">sbr112.9</strain>
    </source>
</reference>